<gene>
    <name evidence="3" type="ORF">GCM10010492_53710</name>
</gene>
<dbReference type="InterPro" id="IPR050452">
    <property type="entry name" value="Metacaspase"/>
</dbReference>
<dbReference type="PANTHER" id="PTHR48104">
    <property type="entry name" value="METACASPASE-4"/>
    <property type="match status" value="1"/>
</dbReference>
<keyword evidence="4" id="KW-1185">Reference proteome</keyword>
<proteinExistence type="predicted"/>
<comment type="caution">
    <text evidence="3">The sequence shown here is derived from an EMBL/GenBank/DDBJ whole genome shotgun (WGS) entry which is preliminary data.</text>
</comment>
<dbReference type="Proteomes" id="UP001500416">
    <property type="component" value="Unassembled WGS sequence"/>
</dbReference>
<accession>A0ABN0UDV5</accession>
<name>A0ABN0UDV5_9PSEU</name>
<feature type="region of interest" description="Disordered" evidence="1">
    <location>
        <begin position="247"/>
        <end position="271"/>
    </location>
</feature>
<feature type="domain" description="Peptidase C14 caspase" evidence="2">
    <location>
        <begin position="8"/>
        <end position="260"/>
    </location>
</feature>
<dbReference type="InterPro" id="IPR029030">
    <property type="entry name" value="Caspase-like_dom_sf"/>
</dbReference>
<evidence type="ECO:0000259" key="2">
    <source>
        <dbReference type="Pfam" id="PF00656"/>
    </source>
</evidence>
<dbReference type="RefSeq" id="WP_343936682.1">
    <property type="nucleotide sequence ID" value="NZ_BAAABU010000015.1"/>
</dbReference>
<evidence type="ECO:0000256" key="1">
    <source>
        <dbReference type="SAM" id="MobiDB-lite"/>
    </source>
</evidence>
<protein>
    <recommendedName>
        <fullName evidence="2">Peptidase C14 caspase domain-containing protein</fullName>
    </recommendedName>
</protein>
<dbReference type="Gene3D" id="3.40.50.1460">
    <property type="match status" value="1"/>
</dbReference>
<dbReference type="InterPro" id="IPR011600">
    <property type="entry name" value="Pept_C14_caspase"/>
</dbReference>
<sequence length="592" mass="63937">MVGRSPGRRRALLIGAETFGLSGVVRDLDSMDGLLRSKGFAVERCAGPEATYGGILSAFDRLTRATEPRDAVVVYYSGHGGRQLRADWVQRRARGQPAYITYLVPIDFDDSTDDDFRGVLSAELSTVQARLTERTRNVTMVLDCCFAGAMSREPLLRSRSLERVVPVRALLDRDASLGDVAERVNPHAVRLVAAEPDQVAWEGPGRGGRRCGLFTDVLVGVLEDVDDRRISWRRVLHRVRQDMRQRALGQRPAVKGPSARHPFSLDEEPASGAFPVSRRGGRLVVEAGRLLGLHEGDRLQLVASETTAAGQDAVVAAFTGVDAVLQASGPADDAVSARVVTSARPFTVHVDDRLGSDLRRLVTESPQLALVDTAAEAAFTLTVGSDGLEIRNAGGRTLHTTVPGSVERVRHVLDGLVHAERVRALADVAEEPPVVALRLLRCVDGVGVDVPDGTAFHPGDRLAVRLANLSPFRLYTWLFDIGVNGRVTLLTNDQPDGRPLMLAGAPDDVHTVGGRRGMVLSWPSDAPRSGPRRETLLVLAAYRPVDLSVLESTSGPVSNLREVAVHDTLPVGFRAARIDFPLHPAGSPEVTR</sequence>
<dbReference type="PANTHER" id="PTHR48104:SF30">
    <property type="entry name" value="METACASPASE-1"/>
    <property type="match status" value="1"/>
</dbReference>
<dbReference type="Pfam" id="PF00656">
    <property type="entry name" value="Peptidase_C14"/>
    <property type="match status" value="1"/>
</dbReference>
<reference evidence="3 4" key="1">
    <citation type="journal article" date="2019" name="Int. J. Syst. Evol. Microbiol.">
        <title>The Global Catalogue of Microorganisms (GCM) 10K type strain sequencing project: providing services to taxonomists for standard genome sequencing and annotation.</title>
        <authorList>
            <consortium name="The Broad Institute Genomics Platform"/>
            <consortium name="The Broad Institute Genome Sequencing Center for Infectious Disease"/>
            <person name="Wu L."/>
            <person name="Ma J."/>
        </authorList>
    </citation>
    <scope>NUCLEOTIDE SEQUENCE [LARGE SCALE GENOMIC DNA]</scope>
    <source>
        <strain evidence="3 4">JCM 3380</strain>
    </source>
</reference>
<organism evidence="3 4">
    <name type="scientific">Saccharothrix mutabilis subsp. mutabilis</name>
    <dbReference type="NCBI Taxonomy" id="66855"/>
    <lineage>
        <taxon>Bacteria</taxon>
        <taxon>Bacillati</taxon>
        <taxon>Actinomycetota</taxon>
        <taxon>Actinomycetes</taxon>
        <taxon>Pseudonocardiales</taxon>
        <taxon>Pseudonocardiaceae</taxon>
        <taxon>Saccharothrix</taxon>
    </lineage>
</organism>
<dbReference type="EMBL" id="BAAABU010000015">
    <property type="protein sequence ID" value="GAA0247328.1"/>
    <property type="molecule type" value="Genomic_DNA"/>
</dbReference>
<evidence type="ECO:0000313" key="3">
    <source>
        <dbReference type="EMBL" id="GAA0247328.1"/>
    </source>
</evidence>
<dbReference type="SUPFAM" id="SSF52129">
    <property type="entry name" value="Caspase-like"/>
    <property type="match status" value="1"/>
</dbReference>
<evidence type="ECO:0000313" key="4">
    <source>
        <dbReference type="Proteomes" id="UP001500416"/>
    </source>
</evidence>